<dbReference type="SUPFAM" id="SSF55961">
    <property type="entry name" value="Bet v1-like"/>
    <property type="match status" value="1"/>
</dbReference>
<dbReference type="EMBL" id="JAAZQD010000006">
    <property type="protein sequence ID" value="NKZ40098.1"/>
    <property type="molecule type" value="Genomic_DNA"/>
</dbReference>
<evidence type="ECO:0000313" key="2">
    <source>
        <dbReference type="EMBL" id="NKZ40098.1"/>
    </source>
</evidence>
<dbReference type="RefSeq" id="WP_168609900.1">
    <property type="nucleotide sequence ID" value="NZ_JAAZQD010000006.1"/>
</dbReference>
<keyword evidence="1" id="KW-0732">Signal</keyword>
<feature type="chain" id="PRO_5032654428" evidence="1">
    <location>
        <begin position="22"/>
        <end position="179"/>
    </location>
</feature>
<gene>
    <name evidence="2" type="ORF">HF690_14155</name>
</gene>
<protein>
    <submittedName>
        <fullName evidence="2">ATPase</fullName>
    </submittedName>
</protein>
<organism evidence="2 3">
    <name type="scientific">Oleiagrimonas citrea</name>
    <dbReference type="NCBI Taxonomy" id="1665687"/>
    <lineage>
        <taxon>Bacteria</taxon>
        <taxon>Pseudomonadati</taxon>
        <taxon>Pseudomonadota</taxon>
        <taxon>Gammaproteobacteria</taxon>
        <taxon>Lysobacterales</taxon>
        <taxon>Rhodanobacteraceae</taxon>
        <taxon>Oleiagrimonas</taxon>
    </lineage>
</organism>
<name>A0A846ZRC8_9GAMM</name>
<dbReference type="Gene3D" id="3.30.530.20">
    <property type="match status" value="1"/>
</dbReference>
<keyword evidence="3" id="KW-1185">Reference proteome</keyword>
<feature type="signal peptide" evidence="1">
    <location>
        <begin position="1"/>
        <end position="21"/>
    </location>
</feature>
<dbReference type="InterPro" id="IPR023393">
    <property type="entry name" value="START-like_dom_sf"/>
</dbReference>
<dbReference type="Proteomes" id="UP000541636">
    <property type="component" value="Unassembled WGS sequence"/>
</dbReference>
<evidence type="ECO:0000313" key="3">
    <source>
        <dbReference type="Proteomes" id="UP000541636"/>
    </source>
</evidence>
<comment type="caution">
    <text evidence="2">The sequence shown here is derived from an EMBL/GenBank/DDBJ whole genome shotgun (WGS) entry which is preliminary data.</text>
</comment>
<dbReference type="AlphaFoldDB" id="A0A846ZRC8"/>
<reference evidence="2 3" key="1">
    <citation type="journal article" date="2017" name="Int. J. Syst. Evol. Microbiol.">
        <title>Oleiagrimonas citrea sp. nov., a marine bacterium isolated from tidal flat sediment and emended description of the genus Oleiagrimonas Fang et al. 2015 and Oleiagrimonas soli.</title>
        <authorList>
            <person name="Yang S.H."/>
            <person name="Seo H.S."/>
            <person name="Seong C.N."/>
            <person name="Kwon K.K."/>
        </authorList>
    </citation>
    <scope>NUCLEOTIDE SEQUENCE [LARGE SCALE GENOMIC DNA]</scope>
    <source>
        <strain evidence="2 3">MEBiC09124</strain>
    </source>
</reference>
<accession>A0A846ZRC8</accession>
<evidence type="ECO:0000256" key="1">
    <source>
        <dbReference type="SAM" id="SignalP"/>
    </source>
</evidence>
<sequence>MKNILVLACLLTPIFAIPARADVVQHAADGFHVHVQVDVAHAPKRVYADLLRIDRWWSSSHTFSGKAQNLSLQARAGGCFCEHWNGGSVEHARVIAALPGHALVLEGALGPLQTMAVEGVLRFALTPHDGGTRVEVDYRVNGSSLSQLSDVAPAVDRVITEQVTRLARFSDRPRAATAH</sequence>
<proteinExistence type="predicted"/>